<dbReference type="Proteomes" id="UP001215598">
    <property type="component" value="Unassembled WGS sequence"/>
</dbReference>
<dbReference type="EMBL" id="JARKIB010000032">
    <property type="protein sequence ID" value="KAJ7762541.1"/>
    <property type="molecule type" value="Genomic_DNA"/>
</dbReference>
<evidence type="ECO:0000313" key="1">
    <source>
        <dbReference type="EMBL" id="KAJ7762541.1"/>
    </source>
</evidence>
<gene>
    <name evidence="1" type="ORF">B0H16DRAFT_516503</name>
</gene>
<evidence type="ECO:0008006" key="3">
    <source>
        <dbReference type="Google" id="ProtNLM"/>
    </source>
</evidence>
<evidence type="ECO:0000313" key="2">
    <source>
        <dbReference type="Proteomes" id="UP001215598"/>
    </source>
</evidence>
<name>A0AAD7JG19_9AGAR</name>
<keyword evidence="2" id="KW-1185">Reference proteome</keyword>
<protein>
    <recommendedName>
        <fullName evidence="3">F-box domain-containing protein</fullName>
    </recommendedName>
</protein>
<reference evidence="1" key="1">
    <citation type="submission" date="2023-03" db="EMBL/GenBank/DDBJ databases">
        <title>Massive genome expansion in bonnet fungi (Mycena s.s.) driven by repeated elements and novel gene families across ecological guilds.</title>
        <authorList>
            <consortium name="Lawrence Berkeley National Laboratory"/>
            <person name="Harder C.B."/>
            <person name="Miyauchi S."/>
            <person name="Viragh M."/>
            <person name="Kuo A."/>
            <person name="Thoen E."/>
            <person name="Andreopoulos B."/>
            <person name="Lu D."/>
            <person name="Skrede I."/>
            <person name="Drula E."/>
            <person name="Henrissat B."/>
            <person name="Morin E."/>
            <person name="Kohler A."/>
            <person name="Barry K."/>
            <person name="LaButti K."/>
            <person name="Morin E."/>
            <person name="Salamov A."/>
            <person name="Lipzen A."/>
            <person name="Mereny Z."/>
            <person name="Hegedus B."/>
            <person name="Baldrian P."/>
            <person name="Stursova M."/>
            <person name="Weitz H."/>
            <person name="Taylor A."/>
            <person name="Grigoriev I.V."/>
            <person name="Nagy L.G."/>
            <person name="Martin F."/>
            <person name="Kauserud H."/>
        </authorList>
    </citation>
    <scope>NUCLEOTIDE SEQUENCE</scope>
    <source>
        <strain evidence="1">CBHHK182m</strain>
    </source>
</reference>
<proteinExistence type="predicted"/>
<sequence>MVSPLPAEICASIFAEVEGLDPSTLFALCRTCRLFLHQAQRILFRNVDLEGCSMRATKSWCLAVTRHPHLAQRVHALSLQLPETMKLQPADGTKIQRALTLCVNLKELKITFEKSSKDSGANSVNGWLITECPFRLTKFHNLYFEHRFTSRFLTAQSEIQVLSVPRGGPLHLSDEQLPNLVAVRVGDVQNLPAGRPLQRVEASFSYYQDYTPLLQYSGTLTTLNLVREWVDDQITILSTMTAIANLLPALVHFGIAEVEKRRSPPRPSPVNKRPDKILQKFHRLETFVLLLRNGARYRVPDSAQVHHIDEQSLKHLASAIMKACPTLRRTVVGHEDEPGEEITCTLRRGLDKDDIQCEMGTEFDFDAMSMFWNP</sequence>
<organism evidence="1 2">
    <name type="scientific">Mycena metata</name>
    <dbReference type="NCBI Taxonomy" id="1033252"/>
    <lineage>
        <taxon>Eukaryota</taxon>
        <taxon>Fungi</taxon>
        <taxon>Dikarya</taxon>
        <taxon>Basidiomycota</taxon>
        <taxon>Agaricomycotina</taxon>
        <taxon>Agaricomycetes</taxon>
        <taxon>Agaricomycetidae</taxon>
        <taxon>Agaricales</taxon>
        <taxon>Marasmiineae</taxon>
        <taxon>Mycenaceae</taxon>
        <taxon>Mycena</taxon>
    </lineage>
</organism>
<dbReference type="AlphaFoldDB" id="A0AAD7JG19"/>
<comment type="caution">
    <text evidence="1">The sequence shown here is derived from an EMBL/GenBank/DDBJ whole genome shotgun (WGS) entry which is preliminary data.</text>
</comment>
<accession>A0AAD7JG19</accession>